<comment type="function">
    <text evidence="1">Catalyzes the reduction of fatty acyl-CoA to fatty alcohols.</text>
</comment>
<dbReference type="EMBL" id="AJWJ01000420">
    <property type="protein sequence ID" value="KAF2071032.1"/>
    <property type="molecule type" value="Genomic_DNA"/>
</dbReference>
<dbReference type="PANTHER" id="PTHR11011">
    <property type="entry name" value="MALE STERILITY PROTEIN 2-RELATED"/>
    <property type="match status" value="1"/>
</dbReference>
<dbReference type="InterPro" id="IPR036291">
    <property type="entry name" value="NAD(P)-bd_dom_sf"/>
</dbReference>
<sequence>MSGQVRRSVESHPIEYWKKEASLPADLVPTSANQFVEKEKYTFLVSGATGYLGGFTCKDMLMLLNDRIEKIYCLVRSYKSFDETKQMLCEAFKKTTSKPLTEEQLNKIYPVKGDISKERLGLSEQDYELLSKEVDIIFSIGANVNLSRTYQKSRLTNCFCIPQILKLATSNPNSLKRIIHISTLAVFFDDRDLVENDNDLPLLEKLNGKNGYIQSKAISELMLKEASTRGFEILLVRSPTLFACSETGYGNDLDTLLLCIRTGLIEGKMNDFSYVPSFRVSSVDWLSRVLVKMILDKNIWIDYFNVQNPSNSSSLTGYMELIAKEFSIPVIPNKDFLELIGKSSNPTSKLMSQIFTHFGYKLTKFNFPITENTVNYLKSIGEYEGLNVTRSTIFKYIYKEFFNKSKL</sequence>
<comment type="catalytic activity">
    <reaction evidence="1">
        <text>a long-chain fatty acyl-CoA + 2 NADPH + 2 H(+) = a long-chain primary fatty alcohol + 2 NADP(+) + CoA</text>
        <dbReference type="Rhea" id="RHEA:52716"/>
        <dbReference type="ChEBI" id="CHEBI:15378"/>
        <dbReference type="ChEBI" id="CHEBI:57287"/>
        <dbReference type="ChEBI" id="CHEBI:57783"/>
        <dbReference type="ChEBI" id="CHEBI:58349"/>
        <dbReference type="ChEBI" id="CHEBI:77396"/>
        <dbReference type="ChEBI" id="CHEBI:83139"/>
        <dbReference type="EC" id="1.2.1.84"/>
    </reaction>
</comment>
<reference evidence="3" key="1">
    <citation type="submission" date="2020-01" db="EMBL/GenBank/DDBJ databases">
        <title>Development of genomics and gene disruption for Polysphondylium violaceum indicates a role for the polyketide synthase stlB in stalk morphogenesis.</title>
        <authorList>
            <person name="Narita B."/>
            <person name="Kawabe Y."/>
            <person name="Kin K."/>
            <person name="Saito T."/>
            <person name="Gibbs R."/>
            <person name="Kuspa A."/>
            <person name="Muzny D."/>
            <person name="Queller D."/>
            <person name="Richards S."/>
            <person name="Strassman J."/>
            <person name="Sucgang R."/>
            <person name="Worley K."/>
            <person name="Schaap P."/>
        </authorList>
    </citation>
    <scope>NUCLEOTIDE SEQUENCE</scope>
    <source>
        <strain evidence="3">QSvi11</strain>
    </source>
</reference>
<evidence type="ECO:0000259" key="2">
    <source>
        <dbReference type="Pfam" id="PF07993"/>
    </source>
</evidence>
<dbReference type="Proteomes" id="UP000695562">
    <property type="component" value="Unassembled WGS sequence"/>
</dbReference>
<keyword evidence="1" id="KW-0443">Lipid metabolism</keyword>
<keyword evidence="1" id="KW-0521">NADP</keyword>
<feature type="domain" description="Thioester reductase (TE)" evidence="2">
    <location>
        <begin position="46"/>
        <end position="289"/>
    </location>
</feature>
<organism evidence="3 4">
    <name type="scientific">Polysphondylium violaceum</name>
    <dbReference type="NCBI Taxonomy" id="133409"/>
    <lineage>
        <taxon>Eukaryota</taxon>
        <taxon>Amoebozoa</taxon>
        <taxon>Evosea</taxon>
        <taxon>Eumycetozoa</taxon>
        <taxon>Dictyostelia</taxon>
        <taxon>Dictyosteliales</taxon>
        <taxon>Dictyosteliaceae</taxon>
        <taxon>Polysphondylium</taxon>
    </lineage>
</organism>
<dbReference type="Pfam" id="PF07993">
    <property type="entry name" value="NAD_binding_4"/>
    <property type="match status" value="1"/>
</dbReference>
<comment type="caution">
    <text evidence="3">The sequence shown here is derived from an EMBL/GenBank/DDBJ whole genome shotgun (WGS) entry which is preliminary data.</text>
</comment>
<protein>
    <recommendedName>
        <fullName evidence="1">Fatty acyl-CoA reductase</fullName>
        <ecNumber evidence="1">1.2.1.84</ecNumber>
    </recommendedName>
</protein>
<dbReference type="AlphaFoldDB" id="A0A8J4PQ49"/>
<proteinExistence type="inferred from homology"/>
<dbReference type="PANTHER" id="PTHR11011:SF45">
    <property type="entry name" value="FATTY ACYL-COA REDUCTASE CG8306-RELATED"/>
    <property type="match status" value="1"/>
</dbReference>
<keyword evidence="1" id="KW-0560">Oxidoreductase</keyword>
<dbReference type="GO" id="GO:0102965">
    <property type="term" value="F:alcohol-forming long-chain fatty acyl-CoA reductase activity"/>
    <property type="evidence" value="ECO:0007669"/>
    <property type="project" value="UniProtKB-EC"/>
</dbReference>
<dbReference type="InterPro" id="IPR013120">
    <property type="entry name" value="FAR_NAD-bd"/>
</dbReference>
<dbReference type="Gene3D" id="3.40.50.720">
    <property type="entry name" value="NAD(P)-binding Rossmann-like Domain"/>
    <property type="match status" value="1"/>
</dbReference>
<name>A0A8J4PQ49_9MYCE</name>
<dbReference type="InterPro" id="IPR026055">
    <property type="entry name" value="FAR"/>
</dbReference>
<evidence type="ECO:0000256" key="1">
    <source>
        <dbReference type="RuleBase" id="RU363097"/>
    </source>
</evidence>
<dbReference type="SUPFAM" id="SSF51735">
    <property type="entry name" value="NAD(P)-binding Rossmann-fold domains"/>
    <property type="match status" value="1"/>
</dbReference>
<dbReference type="GO" id="GO:0035336">
    <property type="term" value="P:long-chain fatty-acyl-CoA metabolic process"/>
    <property type="evidence" value="ECO:0007669"/>
    <property type="project" value="TreeGrafter"/>
</dbReference>
<dbReference type="GO" id="GO:0080019">
    <property type="term" value="F:alcohol-forming very long-chain fatty acyl-CoA reductase activity"/>
    <property type="evidence" value="ECO:0007669"/>
    <property type="project" value="InterPro"/>
</dbReference>
<dbReference type="OrthoDB" id="20372at2759"/>
<comment type="similarity">
    <text evidence="1">Belongs to the fatty acyl-CoA reductase family.</text>
</comment>
<accession>A0A8J4PQ49</accession>
<keyword evidence="4" id="KW-1185">Reference proteome</keyword>
<evidence type="ECO:0000313" key="4">
    <source>
        <dbReference type="Proteomes" id="UP000695562"/>
    </source>
</evidence>
<gene>
    <name evidence="3" type="ORF">CYY_007653</name>
</gene>
<evidence type="ECO:0000313" key="3">
    <source>
        <dbReference type="EMBL" id="KAF2071032.1"/>
    </source>
</evidence>
<keyword evidence="1" id="KW-0444">Lipid biosynthesis</keyword>
<dbReference type="GO" id="GO:0005777">
    <property type="term" value="C:peroxisome"/>
    <property type="evidence" value="ECO:0007669"/>
    <property type="project" value="TreeGrafter"/>
</dbReference>
<dbReference type="EC" id="1.2.1.84" evidence="1"/>